<evidence type="ECO:0000259" key="1">
    <source>
        <dbReference type="Pfam" id="PF03372"/>
    </source>
</evidence>
<dbReference type="SUPFAM" id="SSF56219">
    <property type="entry name" value="DNase I-like"/>
    <property type="match status" value="1"/>
</dbReference>
<gene>
    <name evidence="2" type="ORF">OMED0936_LOCUS800</name>
</gene>
<sequence>MSVTASSTTRVVSFNTLAQVYCQSKYFPWAPKAVTSWKNRFTALCDYLDATKFDIAALQEVDNFNTQWLPYAKKNKYGSHYVQRTQATNAKKDGSCVLWRDAAYELVSTRALEYNALADAIPVSEDAEGAEGTEADPAKRYIRDCVANLTLLRQKSDGAEVLVACTHIYWDPACADVKLAQTKMLLEVAEQFRAERQELTKKKVHFICAGDFNSMPTSEVYQALARNLRSVSQGCEPAYTNVTPSFTECIDYIFVSSDVNVVNVQEQPSRDSLGEGLPNASHPSDHLPVIADIQFMSAP</sequence>
<dbReference type="AlphaFoldDB" id="A0A6T5STJ2"/>
<organism evidence="2">
    <name type="scientific">Ostreococcus mediterraneus</name>
    <dbReference type="NCBI Taxonomy" id="1486918"/>
    <lineage>
        <taxon>Eukaryota</taxon>
        <taxon>Viridiplantae</taxon>
        <taxon>Chlorophyta</taxon>
        <taxon>Mamiellophyceae</taxon>
        <taxon>Mamiellales</taxon>
        <taxon>Bathycoccaceae</taxon>
        <taxon>Ostreococcus</taxon>
    </lineage>
</organism>
<protein>
    <recommendedName>
        <fullName evidence="1">Endonuclease/exonuclease/phosphatase domain-containing protein</fullName>
    </recommendedName>
</protein>
<proteinExistence type="predicted"/>
<dbReference type="PANTHER" id="PTHR12121">
    <property type="entry name" value="CARBON CATABOLITE REPRESSOR PROTEIN 4"/>
    <property type="match status" value="1"/>
</dbReference>
<feature type="domain" description="Endonuclease/exonuclease/phosphatase" evidence="1">
    <location>
        <begin position="13"/>
        <end position="286"/>
    </location>
</feature>
<dbReference type="Pfam" id="PF03372">
    <property type="entry name" value="Exo_endo_phos"/>
    <property type="match status" value="1"/>
</dbReference>
<dbReference type="InterPro" id="IPR036691">
    <property type="entry name" value="Endo/exonu/phosph_ase_sf"/>
</dbReference>
<dbReference type="GO" id="GO:0000175">
    <property type="term" value="F:3'-5'-RNA exonuclease activity"/>
    <property type="evidence" value="ECO:0007669"/>
    <property type="project" value="TreeGrafter"/>
</dbReference>
<dbReference type="EMBL" id="HBFF01000989">
    <property type="protein sequence ID" value="CAD8727876.1"/>
    <property type="molecule type" value="Transcribed_RNA"/>
</dbReference>
<dbReference type="Gene3D" id="3.60.10.10">
    <property type="entry name" value="Endonuclease/exonuclease/phosphatase"/>
    <property type="match status" value="1"/>
</dbReference>
<accession>A0A6T5STJ2</accession>
<reference evidence="2" key="1">
    <citation type="submission" date="2021-01" db="EMBL/GenBank/DDBJ databases">
        <authorList>
            <person name="Corre E."/>
            <person name="Pelletier E."/>
            <person name="Niang G."/>
            <person name="Scheremetjew M."/>
            <person name="Finn R."/>
            <person name="Kale V."/>
            <person name="Holt S."/>
            <person name="Cochrane G."/>
            <person name="Meng A."/>
            <person name="Brown T."/>
            <person name="Cohen L."/>
        </authorList>
    </citation>
    <scope>NUCLEOTIDE SEQUENCE</scope>
    <source>
        <strain evidence="2">Clade-D-RCC2573</strain>
    </source>
</reference>
<dbReference type="PANTHER" id="PTHR12121:SF68">
    <property type="entry name" value="CARBON CATABOLITE REPRESSOR PROTEIN 4 HOMOLOG 4-RELATED"/>
    <property type="match status" value="1"/>
</dbReference>
<dbReference type="InterPro" id="IPR050410">
    <property type="entry name" value="CCR4/nocturin_mRNA_transcr"/>
</dbReference>
<evidence type="ECO:0000313" key="2">
    <source>
        <dbReference type="EMBL" id="CAD8727876.1"/>
    </source>
</evidence>
<name>A0A6T5STJ2_9CHLO</name>
<dbReference type="InterPro" id="IPR005135">
    <property type="entry name" value="Endo/exonuclease/phosphatase"/>
</dbReference>